<organism evidence="3 4">
    <name type="scientific">Shewanella piezotolerans (strain WP3 / JCM 13877)</name>
    <dbReference type="NCBI Taxonomy" id="225849"/>
    <lineage>
        <taxon>Bacteria</taxon>
        <taxon>Pseudomonadati</taxon>
        <taxon>Pseudomonadota</taxon>
        <taxon>Gammaproteobacteria</taxon>
        <taxon>Alteromonadales</taxon>
        <taxon>Shewanellaceae</taxon>
        <taxon>Shewanella</taxon>
    </lineage>
</organism>
<reference evidence="3 4" key="1">
    <citation type="journal article" date="2008" name="PLoS ONE">
        <title>Environmental adaptation: genomic analysis of the piezotolerant and psychrotolerant deep-sea iron reducing bacterium Shewanella piezotolerans WP3.</title>
        <authorList>
            <person name="Wang F."/>
            <person name="Wang J."/>
            <person name="Jian H."/>
            <person name="Zhang B."/>
            <person name="Li S."/>
            <person name="Wang F."/>
            <person name="Zeng X."/>
            <person name="Gao L."/>
            <person name="Bartlett D.H."/>
            <person name="Yu J."/>
            <person name="Hu S."/>
            <person name="Xiao X."/>
        </authorList>
    </citation>
    <scope>NUCLEOTIDE SEQUENCE [LARGE SCALE GENOMIC DNA]</scope>
    <source>
        <strain evidence="4">WP3 / JCM 13877</strain>
    </source>
</reference>
<dbReference type="STRING" id="225849.swp_3475"/>
<dbReference type="Gene3D" id="3.20.20.140">
    <property type="entry name" value="Metal-dependent hydrolases"/>
    <property type="match status" value="1"/>
</dbReference>
<dbReference type="GO" id="GO:0016810">
    <property type="term" value="F:hydrolase activity, acting on carbon-nitrogen (but not peptide) bonds"/>
    <property type="evidence" value="ECO:0007669"/>
    <property type="project" value="InterPro"/>
</dbReference>
<evidence type="ECO:0000256" key="1">
    <source>
        <dbReference type="SAM" id="SignalP"/>
    </source>
</evidence>
<dbReference type="PANTHER" id="PTHR43135">
    <property type="entry name" value="ALPHA-D-RIBOSE 1-METHYLPHOSPHONATE 5-TRIPHOSPHATE DIPHOSPHATASE"/>
    <property type="match status" value="1"/>
</dbReference>
<dbReference type="AlphaFoldDB" id="B8CS13"/>
<dbReference type="HOGENOM" id="CLU_046987_1_0_6"/>
<dbReference type="InterPro" id="IPR011059">
    <property type="entry name" value="Metal-dep_hydrolase_composite"/>
</dbReference>
<dbReference type="PROSITE" id="PS51257">
    <property type="entry name" value="PROKAR_LIPOPROTEIN"/>
    <property type="match status" value="1"/>
</dbReference>
<evidence type="ECO:0000313" key="4">
    <source>
        <dbReference type="Proteomes" id="UP000000753"/>
    </source>
</evidence>
<dbReference type="PANTHER" id="PTHR43135:SF3">
    <property type="entry name" value="ALPHA-D-RIBOSE 1-METHYLPHOSPHONATE 5-TRIPHOSPHATE DIPHOSPHATASE"/>
    <property type="match status" value="1"/>
</dbReference>
<dbReference type="RefSeq" id="WP_020913518.1">
    <property type="nucleotide sequence ID" value="NC_011566.1"/>
</dbReference>
<gene>
    <name evidence="3" type="ordered locus">swp_3475</name>
</gene>
<dbReference type="SUPFAM" id="SSF51338">
    <property type="entry name" value="Composite domain of metallo-dependent hydrolases"/>
    <property type="match status" value="1"/>
</dbReference>
<dbReference type="KEGG" id="swp:swp_3475"/>
<evidence type="ECO:0000313" key="3">
    <source>
        <dbReference type="EMBL" id="ACJ30171.1"/>
    </source>
</evidence>
<protein>
    <submittedName>
        <fullName evidence="3">Amidohydrolase</fullName>
    </submittedName>
</protein>
<sequence>MKLTQSIKIAGSLASVITSCLFSSALYAHDMLPAPAQTSAVLFTNATVHSVTQGQLEHTDVLIADGKIVAVGQNLATAEPAADLSEQADKPAAQSETALMAANAVVLDSSDKHIYPGLIALDTTMGLVEVEMMRPSNDAYEVGFINPQLEAISAFNPDSEIIPTVRVNGITHAQVVPQGDGLAGQSALVSMDSWTIEDALVESNKQFHLYWPYIRWMSSDADKRQDQLDALSKRVNKVHEAFTDAHRYQLALKAGKITKTDLRWQSLTPLFDGDAQLFIHAQSQKQIEEAIALSKVYGFKIVIVGGYDAWRIADALAEVNAKVIYTQTLSLPKRKDEPIDLAFKIPALLKQANIPFALGFSSDWNSRNLPFAAGQTVAYGLTKSQALQSITLDAARILDIDDMGAIAPGFKANMIIATGDILDPMQAGIESVYIDGRKIDLNNRHQQLYQKYLKR</sequence>
<dbReference type="InterPro" id="IPR032466">
    <property type="entry name" value="Metal_Hydrolase"/>
</dbReference>
<evidence type="ECO:0000259" key="2">
    <source>
        <dbReference type="Pfam" id="PF01979"/>
    </source>
</evidence>
<dbReference type="InterPro" id="IPR006680">
    <property type="entry name" value="Amidohydro-rel"/>
</dbReference>
<keyword evidence="4" id="KW-1185">Reference proteome</keyword>
<feature type="chain" id="PRO_5002866974" evidence="1">
    <location>
        <begin position="29"/>
        <end position="455"/>
    </location>
</feature>
<dbReference type="EMBL" id="CP000472">
    <property type="protein sequence ID" value="ACJ30171.1"/>
    <property type="molecule type" value="Genomic_DNA"/>
</dbReference>
<name>B8CS13_SHEPW</name>
<dbReference type="Proteomes" id="UP000000753">
    <property type="component" value="Chromosome"/>
</dbReference>
<dbReference type="Pfam" id="PF01979">
    <property type="entry name" value="Amidohydro_1"/>
    <property type="match status" value="1"/>
</dbReference>
<dbReference type="InterPro" id="IPR051781">
    <property type="entry name" value="Metallo-dep_Hydrolase"/>
</dbReference>
<dbReference type="OrthoDB" id="783596at2"/>
<accession>B8CS13</accession>
<feature type="signal peptide" evidence="1">
    <location>
        <begin position="1"/>
        <end position="28"/>
    </location>
</feature>
<dbReference type="eggNOG" id="COG1228">
    <property type="taxonomic scope" value="Bacteria"/>
</dbReference>
<feature type="domain" description="Amidohydrolase-related" evidence="2">
    <location>
        <begin position="377"/>
        <end position="436"/>
    </location>
</feature>
<keyword evidence="1" id="KW-0732">Signal</keyword>
<dbReference type="SUPFAM" id="SSF51556">
    <property type="entry name" value="Metallo-dependent hydrolases"/>
    <property type="match status" value="1"/>
</dbReference>
<proteinExistence type="predicted"/>